<evidence type="ECO:0000256" key="2">
    <source>
        <dbReference type="ARBA" id="ARBA00006997"/>
    </source>
</evidence>
<dbReference type="PROSITE" id="PS01128">
    <property type="entry name" value="SHIKIMATE_KINASE"/>
    <property type="match status" value="1"/>
</dbReference>
<feature type="binding site" evidence="11">
    <location>
        <position position="19"/>
    </location>
    <ligand>
        <name>Mg(2+)</name>
        <dbReference type="ChEBI" id="CHEBI:18420"/>
    </ligand>
</feature>
<keyword evidence="11" id="KW-0963">Cytoplasm</keyword>
<feature type="binding site" evidence="11">
    <location>
        <position position="37"/>
    </location>
    <ligand>
        <name>substrate</name>
    </ligand>
</feature>
<feature type="binding site" evidence="11">
    <location>
        <position position="133"/>
    </location>
    <ligand>
        <name>substrate</name>
    </ligand>
</feature>
<evidence type="ECO:0000256" key="6">
    <source>
        <dbReference type="ARBA" id="ARBA00022741"/>
    </source>
</evidence>
<evidence type="ECO:0000313" key="13">
    <source>
        <dbReference type="Proteomes" id="UP001549257"/>
    </source>
</evidence>
<keyword evidence="13" id="KW-1185">Reference proteome</keyword>
<evidence type="ECO:0000256" key="11">
    <source>
        <dbReference type="HAMAP-Rule" id="MF_00109"/>
    </source>
</evidence>
<dbReference type="HAMAP" id="MF_00109">
    <property type="entry name" value="Shikimate_kinase"/>
    <property type="match status" value="1"/>
</dbReference>
<evidence type="ECO:0000256" key="1">
    <source>
        <dbReference type="ARBA" id="ARBA00004842"/>
    </source>
</evidence>
<gene>
    <name evidence="11" type="primary">aroK</name>
    <name evidence="12" type="ORF">ABIE21_000882</name>
</gene>
<evidence type="ECO:0000313" key="12">
    <source>
        <dbReference type="EMBL" id="MET4581392.1"/>
    </source>
</evidence>
<comment type="similarity">
    <text evidence="2 11">Belongs to the shikimate kinase family.</text>
</comment>
<keyword evidence="9 11" id="KW-0057">Aromatic amino acid biosynthesis</keyword>
<evidence type="ECO:0000256" key="3">
    <source>
        <dbReference type="ARBA" id="ARBA00012154"/>
    </source>
</evidence>
<dbReference type="Pfam" id="PF01202">
    <property type="entry name" value="SKI"/>
    <property type="match status" value="1"/>
</dbReference>
<dbReference type="Proteomes" id="UP001549257">
    <property type="component" value="Unassembled WGS sequence"/>
</dbReference>
<dbReference type="Gene3D" id="3.40.50.300">
    <property type="entry name" value="P-loop containing nucleotide triphosphate hydrolases"/>
    <property type="match status" value="1"/>
</dbReference>
<feature type="binding site" evidence="11">
    <location>
        <begin position="15"/>
        <end position="20"/>
    </location>
    <ligand>
        <name>ATP</name>
        <dbReference type="ChEBI" id="CHEBI:30616"/>
    </ligand>
</feature>
<organism evidence="12 13">
    <name type="scientific">Conyzicola nivalis</name>
    <dbReference type="NCBI Taxonomy" id="1477021"/>
    <lineage>
        <taxon>Bacteria</taxon>
        <taxon>Bacillati</taxon>
        <taxon>Actinomycetota</taxon>
        <taxon>Actinomycetes</taxon>
        <taxon>Micrococcales</taxon>
        <taxon>Microbacteriaceae</taxon>
        <taxon>Conyzicola</taxon>
    </lineage>
</organism>
<comment type="subcellular location">
    <subcellularLocation>
        <location evidence="11">Cytoplasm</location>
    </subcellularLocation>
</comment>
<accession>A0ABV2QKA3</accession>
<protein>
    <recommendedName>
        <fullName evidence="3 11">Shikimate kinase</fullName>
        <shortName evidence="11">SK</shortName>
        <ecNumber evidence="3 11">2.7.1.71</ecNumber>
    </recommendedName>
</protein>
<dbReference type="EMBL" id="JBEPSJ010000001">
    <property type="protein sequence ID" value="MET4581392.1"/>
    <property type="molecule type" value="Genomic_DNA"/>
</dbReference>
<dbReference type="InterPro" id="IPR031322">
    <property type="entry name" value="Shikimate/glucono_kinase"/>
</dbReference>
<keyword evidence="8 11" id="KW-0067">ATP-binding</keyword>
<comment type="caution">
    <text evidence="12">The sequence shown here is derived from an EMBL/GenBank/DDBJ whole genome shotgun (WGS) entry which is preliminary data.</text>
</comment>
<comment type="caution">
    <text evidence="11">Lacks conserved residue(s) required for the propagation of feature annotation.</text>
</comment>
<comment type="cofactor">
    <cofactor evidence="11">
        <name>Mg(2+)</name>
        <dbReference type="ChEBI" id="CHEBI:18420"/>
    </cofactor>
    <text evidence="11">Binds 1 Mg(2+) ion per subunit.</text>
</comment>
<dbReference type="InterPro" id="IPR000623">
    <property type="entry name" value="Shikimate_kinase/TSH1"/>
</dbReference>
<evidence type="ECO:0000256" key="7">
    <source>
        <dbReference type="ARBA" id="ARBA00022777"/>
    </source>
</evidence>
<keyword evidence="7 11" id="KW-0418">Kinase</keyword>
<dbReference type="SUPFAM" id="SSF52540">
    <property type="entry name" value="P-loop containing nucleoside triphosphate hydrolases"/>
    <property type="match status" value="1"/>
</dbReference>
<comment type="subunit">
    <text evidence="11">Monomer.</text>
</comment>
<comment type="catalytic activity">
    <reaction evidence="10 11">
        <text>shikimate + ATP = 3-phosphoshikimate + ADP + H(+)</text>
        <dbReference type="Rhea" id="RHEA:13121"/>
        <dbReference type="ChEBI" id="CHEBI:15378"/>
        <dbReference type="ChEBI" id="CHEBI:30616"/>
        <dbReference type="ChEBI" id="CHEBI:36208"/>
        <dbReference type="ChEBI" id="CHEBI:145989"/>
        <dbReference type="ChEBI" id="CHEBI:456216"/>
        <dbReference type="EC" id="2.7.1.71"/>
    </reaction>
</comment>
<keyword evidence="11" id="KW-0479">Metal-binding</keyword>
<keyword evidence="5 11" id="KW-0808">Transferase</keyword>
<dbReference type="PANTHER" id="PTHR21087:SF16">
    <property type="entry name" value="SHIKIMATE KINASE 1, CHLOROPLASTIC"/>
    <property type="match status" value="1"/>
</dbReference>
<dbReference type="EC" id="2.7.1.71" evidence="3 11"/>
<keyword evidence="6 11" id="KW-0547">Nucleotide-binding</keyword>
<comment type="function">
    <text evidence="11">Catalyzes the specific phosphorylation of the 3-hydroxyl group of shikimic acid using ATP as a cosubstrate.</text>
</comment>
<dbReference type="InterPro" id="IPR023000">
    <property type="entry name" value="Shikimate_kinase_CS"/>
</dbReference>
<evidence type="ECO:0000256" key="9">
    <source>
        <dbReference type="ARBA" id="ARBA00023141"/>
    </source>
</evidence>
<proteinExistence type="inferred from homology"/>
<dbReference type="RefSeq" id="WP_354023566.1">
    <property type="nucleotide sequence ID" value="NZ_JBEPSJ010000001.1"/>
</dbReference>
<comment type="pathway">
    <text evidence="1 11">Metabolic intermediate biosynthesis; chorismate biosynthesis; chorismate from D-erythrose 4-phosphate and phosphoenolpyruvate: step 5/7.</text>
</comment>
<evidence type="ECO:0000256" key="8">
    <source>
        <dbReference type="ARBA" id="ARBA00022840"/>
    </source>
</evidence>
<dbReference type="InterPro" id="IPR027417">
    <property type="entry name" value="P-loop_NTPase"/>
</dbReference>
<dbReference type="PANTHER" id="PTHR21087">
    <property type="entry name" value="SHIKIMATE KINASE"/>
    <property type="match status" value="1"/>
</dbReference>
<name>A0ABV2QKA3_9MICO</name>
<dbReference type="PRINTS" id="PR01100">
    <property type="entry name" value="SHIKIMTKNASE"/>
</dbReference>
<feature type="binding site" evidence="11">
    <location>
        <position position="117"/>
    </location>
    <ligand>
        <name>ATP</name>
        <dbReference type="ChEBI" id="CHEBI:30616"/>
    </ligand>
</feature>
<dbReference type="CDD" id="cd00464">
    <property type="entry name" value="SK"/>
    <property type="match status" value="1"/>
</dbReference>
<keyword evidence="11" id="KW-0460">Magnesium</keyword>
<evidence type="ECO:0000256" key="5">
    <source>
        <dbReference type="ARBA" id="ARBA00022679"/>
    </source>
</evidence>
<evidence type="ECO:0000256" key="4">
    <source>
        <dbReference type="ARBA" id="ARBA00022605"/>
    </source>
</evidence>
<dbReference type="GO" id="GO:0004765">
    <property type="term" value="F:shikimate kinase activity"/>
    <property type="evidence" value="ECO:0007669"/>
    <property type="project" value="UniProtKB-EC"/>
</dbReference>
<keyword evidence="4 11" id="KW-0028">Amino-acid biosynthesis</keyword>
<sequence>MPDDLPVVVLIGAPGAGKTRLGKRIARLLDVPFIDTDKRIVAEHGPIAQIFEEHGEPRFRQIEREHVARALGEHAVVALGGGAVLDEDTQRDLADRLVVQLSVSAEAVAKRISGDRRPLVTGVDAWSALVATRRPVYDRLADRTFDTSSLPLDRIAADVVSWIQETTND</sequence>
<feature type="binding site" evidence="11">
    <location>
        <position position="81"/>
    </location>
    <ligand>
        <name>substrate</name>
    </ligand>
</feature>
<evidence type="ECO:0000256" key="10">
    <source>
        <dbReference type="ARBA" id="ARBA00048567"/>
    </source>
</evidence>
<reference evidence="12 13" key="1">
    <citation type="submission" date="2024-06" db="EMBL/GenBank/DDBJ databases">
        <title>Sorghum-associated microbial communities from plants grown in Nebraska, USA.</title>
        <authorList>
            <person name="Schachtman D."/>
        </authorList>
    </citation>
    <scope>NUCLEOTIDE SEQUENCE [LARGE SCALE GENOMIC DNA]</scope>
    <source>
        <strain evidence="12 13">2857</strain>
    </source>
</reference>
<feature type="binding site" evidence="11">
    <location>
        <position position="60"/>
    </location>
    <ligand>
        <name>substrate</name>
    </ligand>
</feature>